<dbReference type="GO" id="GO:0008033">
    <property type="term" value="P:tRNA processing"/>
    <property type="evidence" value="ECO:0007669"/>
    <property type="project" value="UniProtKB-UniRule"/>
</dbReference>
<comment type="catalytic activity">
    <reaction evidence="6">
        <text>adenosine(37) in tRNA1(Val) + S-adenosyl-L-methionine = N(6)-methyladenosine(37) in tRNA1(Val) + S-adenosyl-L-homocysteine + H(+)</text>
        <dbReference type="Rhea" id="RHEA:43160"/>
        <dbReference type="Rhea" id="RHEA-COMP:10369"/>
        <dbReference type="Rhea" id="RHEA-COMP:10370"/>
        <dbReference type="ChEBI" id="CHEBI:15378"/>
        <dbReference type="ChEBI" id="CHEBI:57856"/>
        <dbReference type="ChEBI" id="CHEBI:59789"/>
        <dbReference type="ChEBI" id="CHEBI:74411"/>
        <dbReference type="ChEBI" id="CHEBI:74449"/>
        <dbReference type="EC" id="2.1.1.223"/>
    </reaction>
</comment>
<dbReference type="GO" id="GO:0005737">
    <property type="term" value="C:cytoplasm"/>
    <property type="evidence" value="ECO:0007669"/>
    <property type="project" value="UniProtKB-SubCell"/>
</dbReference>
<dbReference type="EMBL" id="LT634361">
    <property type="protein sequence ID" value="SFZ80516.1"/>
    <property type="molecule type" value="Genomic_DNA"/>
</dbReference>
<dbReference type="InterPro" id="IPR002052">
    <property type="entry name" value="DNA_methylase_N6_adenine_CS"/>
</dbReference>
<evidence type="ECO:0000256" key="4">
    <source>
        <dbReference type="ARBA" id="ARBA00022691"/>
    </source>
</evidence>
<evidence type="ECO:0000259" key="7">
    <source>
        <dbReference type="Pfam" id="PF05175"/>
    </source>
</evidence>
<evidence type="ECO:0000256" key="2">
    <source>
        <dbReference type="ARBA" id="ARBA00022603"/>
    </source>
</evidence>
<dbReference type="InterPro" id="IPR022882">
    <property type="entry name" value="tRNA_adenine-N6_MeTrfase"/>
</dbReference>
<feature type="domain" description="Methyltransferase small" evidence="7">
    <location>
        <begin position="52"/>
        <end position="140"/>
    </location>
</feature>
<keyword evidence="1 6" id="KW-0963">Cytoplasm</keyword>
<dbReference type="STRING" id="1349785.GCA_000509405_00679"/>
<dbReference type="InterPro" id="IPR029063">
    <property type="entry name" value="SAM-dependent_MTases_sf"/>
</dbReference>
<comment type="subcellular location">
    <subcellularLocation>
        <location evidence="6">Cytoplasm</location>
    </subcellularLocation>
</comment>
<evidence type="ECO:0000256" key="3">
    <source>
        <dbReference type="ARBA" id="ARBA00022679"/>
    </source>
</evidence>
<reference evidence="8 9" key="1">
    <citation type="submission" date="2016-11" db="EMBL/GenBank/DDBJ databases">
        <authorList>
            <person name="Jaros S."/>
            <person name="Januszkiewicz K."/>
            <person name="Wedrychowicz H."/>
        </authorList>
    </citation>
    <scope>NUCLEOTIDE SEQUENCE [LARGE SCALE GENOMIC DNA]</scope>
    <source>
        <strain evidence="8">NCIMB 2154T</strain>
    </source>
</reference>
<dbReference type="PANTHER" id="PTHR47739">
    <property type="entry name" value="TRNA1(VAL) (ADENINE(37)-N6)-METHYLTRANSFERASE"/>
    <property type="match status" value="1"/>
</dbReference>
<evidence type="ECO:0000256" key="6">
    <source>
        <dbReference type="HAMAP-Rule" id="MF_01872"/>
    </source>
</evidence>
<evidence type="ECO:0000313" key="8">
    <source>
        <dbReference type="EMBL" id="SFZ80516.1"/>
    </source>
</evidence>
<evidence type="ECO:0000313" key="9">
    <source>
        <dbReference type="Proteomes" id="UP000231564"/>
    </source>
</evidence>
<dbReference type="GO" id="GO:0032259">
    <property type="term" value="P:methylation"/>
    <property type="evidence" value="ECO:0007669"/>
    <property type="project" value="UniProtKB-KW"/>
</dbReference>
<evidence type="ECO:0000256" key="5">
    <source>
        <dbReference type="ARBA" id="ARBA00022694"/>
    </source>
</evidence>
<dbReference type="PANTHER" id="PTHR47739:SF1">
    <property type="entry name" value="TRNA1(VAL) (ADENINE(37)-N6)-METHYLTRANSFERASE"/>
    <property type="match status" value="1"/>
</dbReference>
<dbReference type="GO" id="GO:0016430">
    <property type="term" value="F:tRNA (adenine-N6)-methyltransferase activity"/>
    <property type="evidence" value="ECO:0007669"/>
    <property type="project" value="UniProtKB-UniRule"/>
</dbReference>
<keyword evidence="2 6" id="KW-0489">Methyltransferase</keyword>
<keyword evidence="4 6" id="KW-0949">S-adenosyl-L-methionine</keyword>
<dbReference type="AlphaFoldDB" id="A0A2H1E6W3"/>
<name>A0A2H1E6W3_9FLAO</name>
<dbReference type="Pfam" id="PF05175">
    <property type="entry name" value="MTS"/>
    <property type="match status" value="1"/>
</dbReference>
<evidence type="ECO:0000256" key="1">
    <source>
        <dbReference type="ARBA" id="ARBA00022490"/>
    </source>
</evidence>
<keyword evidence="9" id="KW-1185">Reference proteome</keyword>
<gene>
    <name evidence="8" type="ORF">MARIT_0635</name>
</gene>
<dbReference type="InterPro" id="IPR050210">
    <property type="entry name" value="tRNA_Adenine-N(6)_MTase"/>
</dbReference>
<dbReference type="PROSITE" id="PS00092">
    <property type="entry name" value="N6_MTASE"/>
    <property type="match status" value="1"/>
</dbReference>
<comment type="similarity">
    <text evidence="6">Belongs to the methyltransferase superfamily. tRNA (adenine-N(6)-)-methyltransferase family.</text>
</comment>
<proteinExistence type="inferred from homology"/>
<protein>
    <recommendedName>
        <fullName evidence="6">tRNA1(Val) (adenine(37)-N6)-methyltransferase</fullName>
        <ecNumber evidence="6">2.1.1.223</ecNumber>
    </recommendedName>
    <alternativeName>
        <fullName evidence="6">tRNA m6A37 methyltransferase</fullName>
    </alternativeName>
</protein>
<organism evidence="8 9">
    <name type="scientific">Tenacibaculum maritimum NCIMB 2154</name>
    <dbReference type="NCBI Taxonomy" id="1349785"/>
    <lineage>
        <taxon>Bacteria</taxon>
        <taxon>Pseudomonadati</taxon>
        <taxon>Bacteroidota</taxon>
        <taxon>Flavobacteriia</taxon>
        <taxon>Flavobacteriales</taxon>
        <taxon>Flavobacteriaceae</taxon>
        <taxon>Tenacibaculum</taxon>
    </lineage>
</organism>
<accession>A0A2H1E6W3</accession>
<dbReference type="GO" id="GO:0003676">
    <property type="term" value="F:nucleic acid binding"/>
    <property type="evidence" value="ECO:0007669"/>
    <property type="project" value="InterPro"/>
</dbReference>
<keyword evidence="3 6" id="KW-0808">Transferase</keyword>
<dbReference type="InterPro" id="IPR007848">
    <property type="entry name" value="Small_mtfrase_dom"/>
</dbReference>
<comment type="function">
    <text evidence="6">Specifically methylates the adenine in position 37 of tRNA(1)(Val) (anticodon cmo5UAC).</text>
</comment>
<sequence length="253" mass="28753">MFGEILILTRKKKYLKPFQFKEFLVNQDKTAMKIGTDAVLLGAWTAVNTYPDAILDVGSGTGVIALMLAQRSDAMTIDAVELDADAYAQTVENFEQSDWGDRLFCYHSDFKDFAKEIAAEEEEYDLIVSNPPFYTDEFETNNEARNKARFTSSLSFEELLAGVAKILAKEGRFSVIIPFKEEQNFVALALDNQLYLNRVCHVKGTPTSDVKRSLLSFSFGKKELVRETLVIETARHEYTEAYIALTHDFYLKM</sequence>
<dbReference type="Proteomes" id="UP000231564">
    <property type="component" value="Chromosome MARIT"/>
</dbReference>
<dbReference type="CDD" id="cd02440">
    <property type="entry name" value="AdoMet_MTases"/>
    <property type="match status" value="1"/>
</dbReference>
<keyword evidence="5 6" id="KW-0819">tRNA processing</keyword>
<dbReference type="HAMAP" id="MF_01872">
    <property type="entry name" value="tRNA_methyltr_YfiC"/>
    <property type="match status" value="1"/>
</dbReference>
<dbReference type="KEGG" id="tmar:MARIT_0635"/>
<dbReference type="SUPFAM" id="SSF53335">
    <property type="entry name" value="S-adenosyl-L-methionine-dependent methyltransferases"/>
    <property type="match status" value="1"/>
</dbReference>
<dbReference type="Gene3D" id="3.40.50.150">
    <property type="entry name" value="Vaccinia Virus protein VP39"/>
    <property type="match status" value="1"/>
</dbReference>
<dbReference type="EC" id="2.1.1.223" evidence="6"/>